<evidence type="ECO:0008006" key="3">
    <source>
        <dbReference type="Google" id="ProtNLM"/>
    </source>
</evidence>
<dbReference type="Proteomes" id="UP000286031">
    <property type="component" value="Unassembled WGS sequence"/>
</dbReference>
<proteinExistence type="predicted"/>
<dbReference type="RefSeq" id="WP_118023720.1">
    <property type="nucleotide sequence ID" value="NZ_JAQCPI010000012.1"/>
</dbReference>
<evidence type="ECO:0000313" key="2">
    <source>
        <dbReference type="Proteomes" id="UP000286031"/>
    </source>
</evidence>
<accession>A0A413EW98</accession>
<organism evidence="1 2">
    <name type="scientific">Bacteroides ovatus</name>
    <dbReference type="NCBI Taxonomy" id="28116"/>
    <lineage>
        <taxon>Bacteria</taxon>
        <taxon>Pseudomonadati</taxon>
        <taxon>Bacteroidota</taxon>
        <taxon>Bacteroidia</taxon>
        <taxon>Bacteroidales</taxon>
        <taxon>Bacteroidaceae</taxon>
        <taxon>Bacteroides</taxon>
    </lineage>
</organism>
<dbReference type="AlphaFoldDB" id="A0A413EW98"/>
<name>A0A413EW98_BACOV</name>
<gene>
    <name evidence="1" type="ORF">DWV35_05365</name>
</gene>
<evidence type="ECO:0000313" key="1">
    <source>
        <dbReference type="EMBL" id="RGX12134.1"/>
    </source>
</evidence>
<sequence length="94" mass="10944">MRRLFIIILDPNVNAATIRGRITELGDHYIVYGNQYLVLAELDTAREVYERLVRNDEQPSGIVVLCTSTNELTYWGYSDKKLWEWLGDIHKDSV</sequence>
<protein>
    <recommendedName>
        <fullName evidence="3">CRISPR-associated protein Cas2</fullName>
    </recommendedName>
</protein>
<dbReference type="EMBL" id="QSBI01000004">
    <property type="protein sequence ID" value="RGX12134.1"/>
    <property type="molecule type" value="Genomic_DNA"/>
</dbReference>
<comment type="caution">
    <text evidence="1">The sequence shown here is derived from an EMBL/GenBank/DDBJ whole genome shotgun (WGS) entry which is preliminary data.</text>
</comment>
<reference evidence="1 2" key="1">
    <citation type="submission" date="2018-08" db="EMBL/GenBank/DDBJ databases">
        <title>A genome reference for cultivated species of the human gut microbiota.</title>
        <authorList>
            <person name="Zou Y."/>
            <person name="Xue W."/>
            <person name="Luo G."/>
        </authorList>
    </citation>
    <scope>NUCLEOTIDE SEQUENCE [LARGE SCALE GENOMIC DNA]</scope>
    <source>
        <strain evidence="1 2">AF04-46</strain>
    </source>
</reference>